<dbReference type="GO" id="GO:0006281">
    <property type="term" value="P:DNA repair"/>
    <property type="evidence" value="ECO:0007669"/>
    <property type="project" value="UniProtKB-KW"/>
</dbReference>
<name>A0A345GTB9_9CAUD</name>
<dbReference type="RefSeq" id="YP_009839037.1">
    <property type="nucleotide sequence ID" value="NC_048719.1"/>
</dbReference>
<dbReference type="SUPFAM" id="SSF53098">
    <property type="entry name" value="Ribonuclease H-like"/>
    <property type="match status" value="1"/>
</dbReference>
<keyword evidence="5" id="KW-0233">DNA recombination</keyword>
<proteinExistence type="inferred from homology"/>
<comment type="similarity">
    <text evidence="1">Belongs to the RuvC family.</text>
</comment>
<dbReference type="KEGG" id="vg:55609214"/>
<evidence type="ECO:0000256" key="1">
    <source>
        <dbReference type="ARBA" id="ARBA00009518"/>
    </source>
</evidence>
<keyword evidence="8" id="KW-1185">Reference proteome</keyword>
<dbReference type="Pfam" id="PF02075">
    <property type="entry name" value="RuvC"/>
    <property type="match status" value="1"/>
</dbReference>
<keyword evidence="2" id="KW-0227">DNA damage</keyword>
<dbReference type="InterPro" id="IPR036397">
    <property type="entry name" value="RNaseH_sf"/>
</dbReference>
<evidence type="ECO:0000256" key="6">
    <source>
        <dbReference type="ARBA" id="ARBA00023204"/>
    </source>
</evidence>
<keyword evidence="3" id="KW-0460">Magnesium</keyword>
<dbReference type="Gene3D" id="3.30.420.10">
    <property type="entry name" value="Ribonuclease H-like superfamily/Ribonuclease H"/>
    <property type="match status" value="1"/>
</dbReference>
<dbReference type="InterPro" id="IPR012337">
    <property type="entry name" value="RNaseH-like_sf"/>
</dbReference>
<keyword evidence="4" id="KW-0238">DNA-binding</keyword>
<accession>A0A345GTB9</accession>
<protein>
    <submittedName>
        <fullName evidence="7">RuvC-like resolvase</fullName>
    </submittedName>
</protein>
<evidence type="ECO:0000256" key="5">
    <source>
        <dbReference type="ARBA" id="ARBA00023172"/>
    </source>
</evidence>
<dbReference type="GO" id="GO:0004520">
    <property type="term" value="F:DNA endonuclease activity"/>
    <property type="evidence" value="ECO:0007669"/>
    <property type="project" value="InterPro"/>
</dbReference>
<evidence type="ECO:0000313" key="7">
    <source>
        <dbReference type="EMBL" id="AXG66191.1"/>
    </source>
</evidence>
<evidence type="ECO:0000256" key="4">
    <source>
        <dbReference type="ARBA" id="ARBA00023125"/>
    </source>
</evidence>
<dbReference type="GO" id="GO:0006310">
    <property type="term" value="P:DNA recombination"/>
    <property type="evidence" value="ECO:0007669"/>
    <property type="project" value="UniProtKB-KW"/>
</dbReference>
<sequence length="195" mass="22264">MALVDLKRTKASRVMGIDCSTHSLAFTIFYNRRPIQWGKITFEGNDVFERLEDAANKLRAVKDEFNVDYIAFEAAILAKTKNADVTIKLAMVYGACIAELMRKGVKVVTVKPLSWQSYIGNPNFKVAEKNALKVEYPGKSASWYSSKIREIRKQRTMDYFNKKWPKMELEDNDVGDSAGIAYFAYYQLTTRGSIE</sequence>
<dbReference type="GO" id="GO:0003677">
    <property type="term" value="F:DNA binding"/>
    <property type="evidence" value="ECO:0007669"/>
    <property type="project" value="UniProtKB-KW"/>
</dbReference>
<evidence type="ECO:0000313" key="8">
    <source>
        <dbReference type="Proteomes" id="UP000259354"/>
    </source>
</evidence>
<organism evidence="7 8">
    <name type="scientific">Streptomyces phage Annadreamy</name>
    <dbReference type="NCBI Taxonomy" id="2250335"/>
    <lineage>
        <taxon>Viruses</taxon>
        <taxon>Duplodnaviria</taxon>
        <taxon>Heunggongvirae</taxon>
        <taxon>Uroviricota</taxon>
        <taxon>Caudoviricetes</taxon>
        <taxon>Stanwilliamsviridae</taxon>
        <taxon>Loccivirinae</taxon>
        <taxon>Annadreamyvirus</taxon>
        <taxon>Annadreamyvirus annadreamy</taxon>
    </lineage>
</organism>
<dbReference type="InterPro" id="IPR002176">
    <property type="entry name" value="X-over_junc_endoDNase_RuvC"/>
</dbReference>
<evidence type="ECO:0000256" key="2">
    <source>
        <dbReference type="ARBA" id="ARBA00022763"/>
    </source>
</evidence>
<keyword evidence="6" id="KW-0234">DNA repair</keyword>
<dbReference type="EMBL" id="MH536811">
    <property type="protein sequence ID" value="AXG66191.1"/>
    <property type="molecule type" value="Genomic_DNA"/>
</dbReference>
<gene>
    <name evidence="7" type="primary">71</name>
    <name evidence="7" type="ORF">SEA_ANNADREAMY_71</name>
</gene>
<evidence type="ECO:0000256" key="3">
    <source>
        <dbReference type="ARBA" id="ARBA00022842"/>
    </source>
</evidence>
<dbReference type="Proteomes" id="UP000259354">
    <property type="component" value="Segment"/>
</dbReference>
<dbReference type="GeneID" id="55609214"/>
<reference evidence="7 8" key="1">
    <citation type="submission" date="2018-06" db="EMBL/GenBank/DDBJ databases">
        <authorList>
            <person name="Moussa A."/>
            <person name="Couoh J.M."/>
            <person name="Harbem L."/>
            <person name="Okocha J.C."/>
            <person name="Taylor D."/>
            <person name="Teutsch A.B."/>
            <person name="Smith B.R."/>
            <person name="Suri N."/>
            <person name="Layton S.R."/>
            <person name="Kim T."/>
            <person name="Hughes L.E."/>
            <person name="Garlena R.A."/>
            <person name="Russell D.A."/>
            <person name="Pope W.H."/>
            <person name="Jacobs-Sera D."/>
            <person name="Hatfull G.F."/>
        </authorList>
    </citation>
    <scope>NUCLEOTIDE SEQUENCE [LARGE SCALE GENOMIC DNA]</scope>
</reference>